<comment type="similarity">
    <text evidence="2">Belongs to the MELT/VEPH family.</text>
</comment>
<dbReference type="PANTHER" id="PTHR21630">
    <property type="entry name" value="VEPH-A/MELTED"/>
    <property type="match status" value="1"/>
</dbReference>
<reference evidence="7" key="1">
    <citation type="submission" date="2021-06" db="EMBL/GenBank/DDBJ databases">
        <title>Parelaphostrongylus tenuis whole genome reference sequence.</title>
        <authorList>
            <person name="Garwood T.J."/>
            <person name="Larsen P.A."/>
            <person name="Fountain-Jones N.M."/>
            <person name="Garbe J.R."/>
            <person name="Macchietto M.G."/>
            <person name="Kania S.A."/>
            <person name="Gerhold R.W."/>
            <person name="Richards J.E."/>
            <person name="Wolf T.M."/>
        </authorList>
    </citation>
    <scope>NUCLEOTIDE SEQUENCE</scope>
    <source>
        <strain evidence="7">MNPRO001-30</strain>
        <tissue evidence="7">Meninges</tissue>
    </source>
</reference>
<dbReference type="Gene3D" id="2.30.29.30">
    <property type="entry name" value="Pleckstrin-homology domain (PH domain)/Phosphotyrosine-binding domain (PTB)"/>
    <property type="match status" value="1"/>
</dbReference>
<dbReference type="GO" id="GO:0010314">
    <property type="term" value="F:phosphatidylinositol-5-phosphate binding"/>
    <property type="evidence" value="ECO:0007669"/>
    <property type="project" value="TreeGrafter"/>
</dbReference>
<dbReference type="SUPFAM" id="SSF50729">
    <property type="entry name" value="PH domain-like"/>
    <property type="match status" value="1"/>
</dbReference>
<gene>
    <name evidence="7" type="ORF">KIN20_026772</name>
</gene>
<dbReference type="Pfam" id="PF00169">
    <property type="entry name" value="PH"/>
    <property type="match status" value="1"/>
</dbReference>
<evidence type="ECO:0000259" key="6">
    <source>
        <dbReference type="PROSITE" id="PS50003"/>
    </source>
</evidence>
<dbReference type="PROSITE" id="PS50003">
    <property type="entry name" value="PH_DOMAIN"/>
    <property type="match status" value="1"/>
</dbReference>
<keyword evidence="3" id="KW-1003">Cell membrane</keyword>
<feature type="region of interest" description="Disordered" evidence="5">
    <location>
        <begin position="451"/>
        <end position="483"/>
    </location>
</feature>
<feature type="compositionally biased region" description="Polar residues" evidence="5">
    <location>
        <begin position="466"/>
        <end position="480"/>
    </location>
</feature>
<dbReference type="InterPro" id="IPR011993">
    <property type="entry name" value="PH-like_dom_sf"/>
</dbReference>
<dbReference type="InterPro" id="IPR016024">
    <property type="entry name" value="ARM-type_fold"/>
</dbReference>
<evidence type="ECO:0000256" key="2">
    <source>
        <dbReference type="ARBA" id="ARBA00010187"/>
    </source>
</evidence>
<keyword evidence="8" id="KW-1185">Reference proteome</keyword>
<dbReference type="SUPFAM" id="SSF48371">
    <property type="entry name" value="ARM repeat"/>
    <property type="match status" value="1"/>
</dbReference>
<dbReference type="GO" id="GO:0009966">
    <property type="term" value="P:regulation of signal transduction"/>
    <property type="evidence" value="ECO:0007669"/>
    <property type="project" value="TreeGrafter"/>
</dbReference>
<protein>
    <recommendedName>
        <fullName evidence="6">PH domain-containing protein</fullName>
    </recommendedName>
</protein>
<dbReference type="InterPro" id="IPR001849">
    <property type="entry name" value="PH_domain"/>
</dbReference>
<dbReference type="Proteomes" id="UP001196413">
    <property type="component" value="Unassembled WGS sequence"/>
</dbReference>
<evidence type="ECO:0000256" key="3">
    <source>
        <dbReference type="ARBA" id="ARBA00022475"/>
    </source>
</evidence>
<evidence type="ECO:0000256" key="5">
    <source>
        <dbReference type="SAM" id="MobiDB-lite"/>
    </source>
</evidence>
<organism evidence="7 8">
    <name type="scientific">Parelaphostrongylus tenuis</name>
    <name type="common">Meningeal worm</name>
    <dbReference type="NCBI Taxonomy" id="148309"/>
    <lineage>
        <taxon>Eukaryota</taxon>
        <taxon>Metazoa</taxon>
        <taxon>Ecdysozoa</taxon>
        <taxon>Nematoda</taxon>
        <taxon>Chromadorea</taxon>
        <taxon>Rhabditida</taxon>
        <taxon>Rhabditina</taxon>
        <taxon>Rhabditomorpha</taxon>
        <taxon>Strongyloidea</taxon>
        <taxon>Metastrongylidae</taxon>
        <taxon>Parelaphostrongylus</taxon>
    </lineage>
</organism>
<evidence type="ECO:0000256" key="1">
    <source>
        <dbReference type="ARBA" id="ARBA00004413"/>
    </source>
</evidence>
<comment type="caution">
    <text evidence="7">The sequence shown here is derived from an EMBL/GenBank/DDBJ whole genome shotgun (WGS) entry which is preliminary data.</text>
</comment>
<dbReference type="GO" id="GO:0005886">
    <property type="term" value="C:plasma membrane"/>
    <property type="evidence" value="ECO:0007669"/>
    <property type="project" value="UniProtKB-SubCell"/>
</dbReference>
<feature type="domain" description="PH" evidence="6">
    <location>
        <begin position="753"/>
        <end position="859"/>
    </location>
</feature>
<dbReference type="PANTHER" id="PTHR21630:SF10">
    <property type="entry name" value="VENTRICULAR ZONE-EXPRESSED PH DOMAIN-CONTAINING PROTEIN HOMOLOG 1"/>
    <property type="match status" value="1"/>
</dbReference>
<keyword evidence="4" id="KW-0472">Membrane</keyword>
<dbReference type="AlphaFoldDB" id="A0AAD5QYG9"/>
<evidence type="ECO:0000313" key="8">
    <source>
        <dbReference type="Proteomes" id="UP001196413"/>
    </source>
</evidence>
<dbReference type="SMART" id="SM00233">
    <property type="entry name" value="PH"/>
    <property type="match status" value="1"/>
</dbReference>
<sequence>MHPLMTSVLAQRQLNAAGQLFTVSDYDVITDLHTAFSRLKEIFNTPHYVERRVDQSVVEIVIARITAAIRETGCIETYSAELVDVLDSCLKHPMTVLNSAGEHVDSPHCKIASDLLSSLFLHYAKRSVMTLTLPVAMKAIGSSNQELVKNTTSYISLAAIHNGKALSYYALQIISYIINGNHSLLRVLPQVYAENREPFHAHIPQLLAVLREADCSEKLSLLQLASMIANEKPELLIPHLPQFDQYLMSPSTCTAVLNIYMSLISQGRAYALAPFLATLSKACQKPEFSGNFATIFKIMGNIGRVSLPLASDVLDELVKSALHIDEPQFLSSIFTEIEGVGEAWPSALRPHIELLRSIGQDSNKRVIDRILALVCNSTRPSVNGEVTVISIANGERNSSDSLLSKTFVQVNSSEIISSGPRTVFPVCESPADCSALELDRNTHSLAMQYQNRSSGSLPRRAGHASASHSLQGMRSTSENAGSRDLSHLSVAVMSGHTQPKTQTLPAGFAPHTQIQIGRDGRVRPMGANRRAANWASAYETTFPANSGPVTTTKMHPLAEEEERQWVKSVDRSDVVLQFVDHRRNKLRRYVSDIASRFPIPIQCTVEGSKSSKHRMIVHFSCQVHNTYCAFHDDYMFAFKTKFAAIWLHLMFLQMQSTSIENECGVVSQSAAPFLTLARCWQCLPARITKDKAFVTLVTSAFPTVKEQDKLYKELEEASFFDCFSLDGPSNRWSCFSCSHPDRVKSFVEDGGSQRVLEGQLKEKKGRWRFLRRWHTKYFTLSSAALTYSSDEASESNEVVPAIDLRSIRSVRSLSRGRKSRKSLRRAFEIFTSDNTSVVLKATDEKKAEEWLQYLQIAVAHARRDAS</sequence>
<evidence type="ECO:0000256" key="4">
    <source>
        <dbReference type="ARBA" id="ARBA00023136"/>
    </source>
</evidence>
<dbReference type="InterPro" id="IPR039888">
    <property type="entry name" value="Melted-like"/>
</dbReference>
<evidence type="ECO:0000313" key="7">
    <source>
        <dbReference type="EMBL" id="KAJ1366168.1"/>
    </source>
</evidence>
<accession>A0AAD5QYG9</accession>
<comment type="subcellular location">
    <subcellularLocation>
        <location evidence="1">Cell membrane</location>
        <topology evidence="1">Peripheral membrane protein</topology>
        <orientation evidence="1">Cytoplasmic side</orientation>
    </subcellularLocation>
</comment>
<name>A0AAD5QYG9_PARTN</name>
<dbReference type="EMBL" id="JAHQIW010005485">
    <property type="protein sequence ID" value="KAJ1366168.1"/>
    <property type="molecule type" value="Genomic_DNA"/>
</dbReference>
<proteinExistence type="inferred from homology"/>